<keyword evidence="4 5" id="KW-0472">Membrane</keyword>
<accession>A0A1G4PR32</accession>
<keyword evidence="3 5" id="KW-1133">Transmembrane helix</keyword>
<dbReference type="InterPro" id="IPR023352">
    <property type="entry name" value="MAPEG-like_dom_sf"/>
</dbReference>
<keyword evidence="2 5" id="KW-0812">Transmembrane</keyword>
<dbReference type="PANTHER" id="PTHR35371">
    <property type="entry name" value="INNER MEMBRANE PROTEIN"/>
    <property type="match status" value="1"/>
</dbReference>
<gene>
    <name evidence="6" type="ORF">SAMN02927928_0576</name>
</gene>
<dbReference type="InterPro" id="IPR001129">
    <property type="entry name" value="Membr-assoc_MAPEG"/>
</dbReference>
<dbReference type="RefSeq" id="WP_090643426.1">
    <property type="nucleotide sequence ID" value="NZ_CBCRYE010000001.1"/>
</dbReference>
<dbReference type="EMBL" id="FMTS01000001">
    <property type="protein sequence ID" value="SCW34499.1"/>
    <property type="molecule type" value="Genomic_DNA"/>
</dbReference>
<evidence type="ECO:0000256" key="2">
    <source>
        <dbReference type="ARBA" id="ARBA00022692"/>
    </source>
</evidence>
<evidence type="ECO:0000256" key="3">
    <source>
        <dbReference type="ARBA" id="ARBA00022989"/>
    </source>
</evidence>
<dbReference type="Pfam" id="PF01124">
    <property type="entry name" value="MAPEG"/>
    <property type="match status" value="1"/>
</dbReference>
<comment type="subcellular location">
    <subcellularLocation>
        <location evidence="1">Membrane</location>
    </subcellularLocation>
</comment>
<dbReference type="Proteomes" id="UP000199150">
    <property type="component" value="Unassembled WGS sequence"/>
</dbReference>
<dbReference type="AlphaFoldDB" id="A0A1G4PR32"/>
<evidence type="ECO:0000313" key="7">
    <source>
        <dbReference type="Proteomes" id="UP000199150"/>
    </source>
</evidence>
<evidence type="ECO:0000256" key="4">
    <source>
        <dbReference type="ARBA" id="ARBA00023136"/>
    </source>
</evidence>
<organism evidence="6 7">
    <name type="scientific">Asticcacaulis taihuensis</name>
    <dbReference type="NCBI Taxonomy" id="260084"/>
    <lineage>
        <taxon>Bacteria</taxon>
        <taxon>Pseudomonadati</taxon>
        <taxon>Pseudomonadota</taxon>
        <taxon>Alphaproteobacteria</taxon>
        <taxon>Caulobacterales</taxon>
        <taxon>Caulobacteraceae</taxon>
        <taxon>Asticcacaulis</taxon>
    </lineage>
</organism>
<dbReference type="Gene3D" id="1.20.120.550">
    <property type="entry name" value="Membrane associated eicosanoid/glutathione metabolism-like domain"/>
    <property type="match status" value="1"/>
</dbReference>
<feature type="transmembrane region" description="Helical" evidence="5">
    <location>
        <begin position="57"/>
        <end position="76"/>
    </location>
</feature>
<evidence type="ECO:0000256" key="5">
    <source>
        <dbReference type="SAM" id="Phobius"/>
    </source>
</evidence>
<feature type="transmembrane region" description="Helical" evidence="5">
    <location>
        <begin position="111"/>
        <end position="129"/>
    </location>
</feature>
<sequence length="130" mass="14293">MTYELWILVWAAVLGLIQVGLPPIAAMSRQGYAKWNAGPRDTEFDIGPLAGRLNRAFANFKETFVVFAVLVVALAFAGKSSELSRWGADIYLAARIFYIPLYAFGVVGVRSLVWIASLTGILMCLFGLFI</sequence>
<reference evidence="7" key="1">
    <citation type="submission" date="2016-10" db="EMBL/GenBank/DDBJ databases">
        <authorList>
            <person name="Varghese N."/>
            <person name="Submissions S."/>
        </authorList>
    </citation>
    <scope>NUCLEOTIDE SEQUENCE [LARGE SCALE GENOMIC DNA]</scope>
    <source>
        <strain evidence="7">CGMCC 1.3431</strain>
    </source>
</reference>
<dbReference type="SUPFAM" id="SSF161084">
    <property type="entry name" value="MAPEG domain-like"/>
    <property type="match status" value="1"/>
</dbReference>
<protein>
    <submittedName>
        <fullName evidence="6">Uncharacterized conserved protein, MAPEG superfamily</fullName>
    </submittedName>
</protein>
<dbReference type="STRING" id="260084.SAMN02927928_0576"/>
<dbReference type="GO" id="GO:0016020">
    <property type="term" value="C:membrane"/>
    <property type="evidence" value="ECO:0007669"/>
    <property type="project" value="UniProtKB-SubCell"/>
</dbReference>
<evidence type="ECO:0000256" key="1">
    <source>
        <dbReference type="ARBA" id="ARBA00004370"/>
    </source>
</evidence>
<dbReference type="OrthoDB" id="7743618at2"/>
<evidence type="ECO:0000313" key="6">
    <source>
        <dbReference type="EMBL" id="SCW34499.1"/>
    </source>
</evidence>
<feature type="transmembrane region" description="Helical" evidence="5">
    <location>
        <begin position="88"/>
        <end position="105"/>
    </location>
</feature>
<name>A0A1G4PR32_9CAUL</name>
<keyword evidence="7" id="KW-1185">Reference proteome</keyword>
<dbReference type="PANTHER" id="PTHR35371:SF1">
    <property type="entry name" value="BLR7753 PROTEIN"/>
    <property type="match status" value="1"/>
</dbReference>
<proteinExistence type="predicted"/>